<dbReference type="PRINTS" id="PR00344">
    <property type="entry name" value="BCTRLSENSOR"/>
</dbReference>
<dbReference type="CDD" id="cd00082">
    <property type="entry name" value="HisKA"/>
    <property type="match status" value="1"/>
</dbReference>
<protein>
    <recommendedName>
        <fullName evidence="3">histidine kinase</fullName>
        <ecNumber evidence="3">2.7.13.3</ecNumber>
    </recommendedName>
</protein>
<dbReference type="FunFam" id="3.30.565.10:FF:000006">
    <property type="entry name" value="Sensor histidine kinase WalK"/>
    <property type="match status" value="1"/>
</dbReference>
<dbReference type="PANTHER" id="PTHR45453">
    <property type="entry name" value="PHOSPHATE REGULON SENSOR PROTEIN PHOR"/>
    <property type="match status" value="1"/>
</dbReference>
<evidence type="ECO:0000259" key="9">
    <source>
        <dbReference type="PROSITE" id="PS50109"/>
    </source>
</evidence>
<dbReference type="GO" id="GO:0005886">
    <property type="term" value="C:plasma membrane"/>
    <property type="evidence" value="ECO:0007669"/>
    <property type="project" value="TreeGrafter"/>
</dbReference>
<evidence type="ECO:0000256" key="4">
    <source>
        <dbReference type="ARBA" id="ARBA00022553"/>
    </source>
</evidence>
<dbReference type="InterPro" id="IPR004358">
    <property type="entry name" value="Sig_transdc_His_kin-like_C"/>
</dbReference>
<dbReference type="InterPro" id="IPR036890">
    <property type="entry name" value="HATPase_C_sf"/>
</dbReference>
<dbReference type="GO" id="GO:0016036">
    <property type="term" value="P:cellular response to phosphate starvation"/>
    <property type="evidence" value="ECO:0007669"/>
    <property type="project" value="TreeGrafter"/>
</dbReference>
<evidence type="ECO:0000256" key="2">
    <source>
        <dbReference type="ARBA" id="ARBA00004370"/>
    </source>
</evidence>
<name>A0A4R3KC85_9FIRM</name>
<keyword evidence="6" id="KW-0418">Kinase</keyword>
<evidence type="ECO:0000313" key="10">
    <source>
        <dbReference type="EMBL" id="TCS80573.1"/>
    </source>
</evidence>
<comment type="subcellular location">
    <subcellularLocation>
        <location evidence="2">Membrane</location>
    </subcellularLocation>
</comment>
<organism evidence="10 11">
    <name type="scientific">Pectinatus cerevisiiphilus</name>
    <dbReference type="NCBI Taxonomy" id="86956"/>
    <lineage>
        <taxon>Bacteria</taxon>
        <taxon>Bacillati</taxon>
        <taxon>Bacillota</taxon>
        <taxon>Negativicutes</taxon>
        <taxon>Selenomonadales</taxon>
        <taxon>Selenomonadaceae</taxon>
        <taxon>Pectinatus</taxon>
    </lineage>
</organism>
<dbReference type="SMART" id="SM00387">
    <property type="entry name" value="HATPase_c"/>
    <property type="match status" value="1"/>
</dbReference>
<sequence length="431" mass="48832">MKLFSQFRKKLIRQYMQLTCLIVFILITLIYAFIGSLVYNNFISQAHMLAMEEIEELNYIVNENNVPLDLPPDNSSSQKYLTRIFYYMYDKDNRLIKMSNKIDWSRAAIASMAAQDTLQDGQSKIHMVFTDRNDFRFFVISRESIWTNGQYSGKVYAGFDISHNLMFLGRLLLWLILLLICTLFMINKAANFMANKAMRPIIESFEKQILFAANASHELRTPLSVLLSGLDVLKDDTDNKLSRFSQEILADMTGEILKMKALISNMLLLARCDSSAVSFQKSKLPTTTILENTAARFKTIAADKDITLTVSNNTTELYAYANYNHVEQILSILLDNAIKYTPKNGKISLQAYTSNDAVIISVTNTGAGIPAKDLPYVFERFYRSTAVQKHEGSGLGLSIAKALAEKNNGAISVQSEENKQTTFTLYLLQKD</sequence>
<dbReference type="SMART" id="SM00388">
    <property type="entry name" value="HisKA"/>
    <property type="match status" value="1"/>
</dbReference>
<evidence type="ECO:0000256" key="3">
    <source>
        <dbReference type="ARBA" id="ARBA00012438"/>
    </source>
</evidence>
<evidence type="ECO:0000313" key="11">
    <source>
        <dbReference type="Proteomes" id="UP000295188"/>
    </source>
</evidence>
<evidence type="ECO:0000256" key="6">
    <source>
        <dbReference type="ARBA" id="ARBA00022777"/>
    </source>
</evidence>
<dbReference type="GO" id="GO:0000155">
    <property type="term" value="F:phosphorelay sensor kinase activity"/>
    <property type="evidence" value="ECO:0007669"/>
    <property type="project" value="InterPro"/>
</dbReference>
<dbReference type="CDD" id="cd00075">
    <property type="entry name" value="HATPase"/>
    <property type="match status" value="1"/>
</dbReference>
<feature type="transmembrane region" description="Helical" evidence="8">
    <location>
        <begin position="171"/>
        <end position="190"/>
    </location>
</feature>
<keyword evidence="11" id="KW-1185">Reference proteome</keyword>
<dbReference type="Gene3D" id="3.30.565.10">
    <property type="entry name" value="Histidine kinase-like ATPase, C-terminal domain"/>
    <property type="match status" value="1"/>
</dbReference>
<dbReference type="GO" id="GO:0004721">
    <property type="term" value="F:phosphoprotein phosphatase activity"/>
    <property type="evidence" value="ECO:0007669"/>
    <property type="project" value="TreeGrafter"/>
</dbReference>
<dbReference type="SUPFAM" id="SSF55874">
    <property type="entry name" value="ATPase domain of HSP90 chaperone/DNA topoisomerase II/histidine kinase"/>
    <property type="match status" value="1"/>
</dbReference>
<comment type="caution">
    <text evidence="10">The sequence shown here is derived from an EMBL/GenBank/DDBJ whole genome shotgun (WGS) entry which is preliminary data.</text>
</comment>
<comment type="catalytic activity">
    <reaction evidence="1">
        <text>ATP + protein L-histidine = ADP + protein N-phospho-L-histidine.</text>
        <dbReference type="EC" id="2.7.13.3"/>
    </reaction>
</comment>
<keyword evidence="8" id="KW-0472">Membrane</keyword>
<dbReference type="InterPro" id="IPR003661">
    <property type="entry name" value="HisK_dim/P_dom"/>
</dbReference>
<dbReference type="EMBL" id="SMAA01000004">
    <property type="protein sequence ID" value="TCS80573.1"/>
    <property type="molecule type" value="Genomic_DNA"/>
</dbReference>
<dbReference type="InterPro" id="IPR036097">
    <property type="entry name" value="HisK_dim/P_sf"/>
</dbReference>
<dbReference type="OrthoDB" id="9786919at2"/>
<dbReference type="SUPFAM" id="SSF47384">
    <property type="entry name" value="Homodimeric domain of signal transducing histidine kinase"/>
    <property type="match status" value="1"/>
</dbReference>
<keyword evidence="8" id="KW-1133">Transmembrane helix</keyword>
<accession>A0A4R3KC85</accession>
<dbReference type="PROSITE" id="PS50109">
    <property type="entry name" value="HIS_KIN"/>
    <property type="match status" value="1"/>
</dbReference>
<dbReference type="Pfam" id="PF02518">
    <property type="entry name" value="HATPase_c"/>
    <property type="match status" value="1"/>
</dbReference>
<evidence type="ECO:0000256" key="7">
    <source>
        <dbReference type="ARBA" id="ARBA00023012"/>
    </source>
</evidence>
<dbReference type="AlphaFoldDB" id="A0A4R3KC85"/>
<dbReference type="PANTHER" id="PTHR45453:SF1">
    <property type="entry name" value="PHOSPHATE REGULON SENSOR PROTEIN PHOR"/>
    <property type="match status" value="1"/>
</dbReference>
<dbReference type="Pfam" id="PF00512">
    <property type="entry name" value="HisKA"/>
    <property type="match status" value="1"/>
</dbReference>
<dbReference type="InterPro" id="IPR050351">
    <property type="entry name" value="BphY/WalK/GraS-like"/>
</dbReference>
<dbReference type="Proteomes" id="UP000295188">
    <property type="component" value="Unassembled WGS sequence"/>
</dbReference>
<keyword evidence="8" id="KW-0812">Transmembrane</keyword>
<dbReference type="RefSeq" id="WP_132548148.1">
    <property type="nucleotide sequence ID" value="NZ_SMAA01000004.1"/>
</dbReference>
<dbReference type="InterPro" id="IPR003594">
    <property type="entry name" value="HATPase_dom"/>
</dbReference>
<reference evidence="10 11" key="1">
    <citation type="submission" date="2019-03" db="EMBL/GenBank/DDBJ databases">
        <title>Genomic Encyclopedia of Type Strains, Phase IV (KMG-IV): sequencing the most valuable type-strain genomes for metagenomic binning, comparative biology and taxonomic classification.</title>
        <authorList>
            <person name="Goeker M."/>
        </authorList>
    </citation>
    <scope>NUCLEOTIDE SEQUENCE [LARGE SCALE GENOMIC DNA]</scope>
    <source>
        <strain evidence="10 11">DSM 20467</strain>
    </source>
</reference>
<keyword evidence="7" id="KW-0902">Two-component regulatory system</keyword>
<dbReference type="Gene3D" id="1.10.287.130">
    <property type="match status" value="1"/>
</dbReference>
<keyword evidence="4" id="KW-0597">Phosphoprotein</keyword>
<dbReference type="EC" id="2.7.13.3" evidence="3"/>
<evidence type="ECO:0000256" key="1">
    <source>
        <dbReference type="ARBA" id="ARBA00000085"/>
    </source>
</evidence>
<evidence type="ECO:0000256" key="5">
    <source>
        <dbReference type="ARBA" id="ARBA00022679"/>
    </source>
</evidence>
<dbReference type="InterPro" id="IPR005467">
    <property type="entry name" value="His_kinase_dom"/>
</dbReference>
<gene>
    <name evidence="10" type="ORF">EDC37_104177</name>
</gene>
<evidence type="ECO:0000256" key="8">
    <source>
        <dbReference type="SAM" id="Phobius"/>
    </source>
</evidence>
<feature type="transmembrane region" description="Helical" evidence="8">
    <location>
        <begin position="21"/>
        <end position="39"/>
    </location>
</feature>
<proteinExistence type="predicted"/>
<feature type="domain" description="Histidine kinase" evidence="9">
    <location>
        <begin position="214"/>
        <end position="431"/>
    </location>
</feature>
<keyword evidence="5" id="KW-0808">Transferase</keyword>